<accession>A0A168LDP6</accession>
<comment type="caution">
    <text evidence="2">The sequence shown here is derived from an EMBL/GenBank/DDBJ whole genome shotgun (WGS) entry which is preliminary data.</text>
</comment>
<dbReference type="AlphaFoldDB" id="A0A168LDP6"/>
<dbReference type="STRING" id="494026.PGLA_09635"/>
<keyword evidence="1" id="KW-0812">Transmembrane</keyword>
<gene>
    <name evidence="2" type="ORF">PGLA_09635</name>
</gene>
<evidence type="ECO:0000313" key="3">
    <source>
        <dbReference type="Proteomes" id="UP000076967"/>
    </source>
</evidence>
<dbReference type="OrthoDB" id="2619264at2"/>
<dbReference type="Proteomes" id="UP000076967">
    <property type="component" value="Unassembled WGS sequence"/>
</dbReference>
<dbReference type="EMBL" id="LVJH01000016">
    <property type="protein sequence ID" value="OAB43245.1"/>
    <property type="molecule type" value="Genomic_DNA"/>
</dbReference>
<evidence type="ECO:0000313" key="2">
    <source>
        <dbReference type="EMBL" id="OAB43245.1"/>
    </source>
</evidence>
<dbReference type="RefSeq" id="WP_068532008.1">
    <property type="nucleotide sequence ID" value="NZ_LVJH01000016.1"/>
</dbReference>
<feature type="transmembrane region" description="Helical" evidence="1">
    <location>
        <begin position="35"/>
        <end position="61"/>
    </location>
</feature>
<keyword evidence="3" id="KW-1185">Reference proteome</keyword>
<protein>
    <submittedName>
        <fullName evidence="2">Uncharacterized protein</fullName>
    </submittedName>
</protein>
<organism evidence="2 3">
    <name type="scientific">Paenibacillus glacialis</name>
    <dbReference type="NCBI Taxonomy" id="494026"/>
    <lineage>
        <taxon>Bacteria</taxon>
        <taxon>Bacillati</taxon>
        <taxon>Bacillota</taxon>
        <taxon>Bacilli</taxon>
        <taxon>Bacillales</taxon>
        <taxon>Paenibacillaceae</taxon>
        <taxon>Paenibacillus</taxon>
    </lineage>
</organism>
<feature type="transmembrane region" description="Helical" evidence="1">
    <location>
        <begin position="12"/>
        <end position="29"/>
    </location>
</feature>
<sequence length="94" mass="10936">MRKRTKFKHFMFMLIALGMLIYAIPSISFNNGNGWVSLFSVVWVAFSLLVIAAHWHVILGVDEEKKKALERVRLLKLQQWQLTLSEESERSNGM</sequence>
<reference evidence="2 3" key="1">
    <citation type="submission" date="2016-03" db="EMBL/GenBank/DDBJ databases">
        <title>Draft genome sequence of Paenibacillus glacialis DSM 22343.</title>
        <authorList>
            <person name="Shin S.-K."/>
            <person name="Yi H."/>
        </authorList>
    </citation>
    <scope>NUCLEOTIDE SEQUENCE [LARGE SCALE GENOMIC DNA]</scope>
    <source>
        <strain evidence="2 3">DSM 22343</strain>
    </source>
</reference>
<evidence type="ECO:0000256" key="1">
    <source>
        <dbReference type="SAM" id="Phobius"/>
    </source>
</evidence>
<keyword evidence="1" id="KW-1133">Transmembrane helix</keyword>
<keyword evidence="1" id="KW-0472">Membrane</keyword>
<name>A0A168LDP6_9BACL</name>
<proteinExistence type="predicted"/>